<proteinExistence type="predicted"/>
<keyword evidence="2" id="KW-1185">Reference proteome</keyword>
<dbReference type="EMBL" id="JXRQ01000017">
    <property type="protein sequence ID" value="KIL50260.1"/>
    <property type="molecule type" value="Genomic_DNA"/>
</dbReference>
<name>A0A0C2RJ99_9BACL</name>
<reference evidence="1 2" key="1">
    <citation type="submission" date="2015-01" db="EMBL/GenBank/DDBJ databases">
        <title>Genome sequence of Jeotgalibacillus alimentarius.</title>
        <authorList>
            <person name="Goh K.M."/>
            <person name="Chan K.-G."/>
            <person name="Yaakop A.S."/>
            <person name="Ee R."/>
            <person name="Gan H.M."/>
            <person name="Chan C.S."/>
        </authorList>
    </citation>
    <scope>NUCLEOTIDE SEQUENCE [LARGE SCALE GENOMIC DNA]</scope>
    <source>
        <strain evidence="1 2">YKJ-13</strain>
    </source>
</reference>
<accession>A0A0C2RJ99</accession>
<evidence type="ECO:0000313" key="1">
    <source>
        <dbReference type="EMBL" id="KIL50260.1"/>
    </source>
</evidence>
<gene>
    <name evidence="1" type="ORF">KP77_16350</name>
</gene>
<dbReference type="PATRIC" id="fig|135826.4.peg.1630"/>
<sequence length="45" mass="5169">MHIHSCNSVTCYSMGGFLPAVLRDEKILFETNVLKAFLYPFFSIK</sequence>
<comment type="caution">
    <text evidence="1">The sequence shown here is derived from an EMBL/GenBank/DDBJ whole genome shotgun (WGS) entry which is preliminary data.</text>
</comment>
<protein>
    <submittedName>
        <fullName evidence="1">Uncharacterized protein</fullName>
    </submittedName>
</protein>
<dbReference type="Proteomes" id="UP000031950">
    <property type="component" value="Unassembled WGS sequence"/>
</dbReference>
<evidence type="ECO:0000313" key="2">
    <source>
        <dbReference type="Proteomes" id="UP000031950"/>
    </source>
</evidence>
<organism evidence="1 2">
    <name type="scientific">Jeotgalibacillus alimentarius</name>
    <dbReference type="NCBI Taxonomy" id="135826"/>
    <lineage>
        <taxon>Bacteria</taxon>
        <taxon>Bacillati</taxon>
        <taxon>Bacillota</taxon>
        <taxon>Bacilli</taxon>
        <taxon>Bacillales</taxon>
        <taxon>Caryophanaceae</taxon>
        <taxon>Jeotgalibacillus</taxon>
    </lineage>
</organism>
<dbReference type="AlphaFoldDB" id="A0A0C2RJ99"/>
<dbReference type="STRING" id="135826.KP77_16350"/>